<keyword evidence="4" id="KW-0812">Transmembrane</keyword>
<dbReference type="STRING" id="7168.A0A182NT81"/>
<dbReference type="Gene3D" id="3.40.50.12780">
    <property type="entry name" value="N-terminal domain of ligase-like"/>
    <property type="match status" value="1"/>
</dbReference>
<dbReference type="VEuPathDB" id="VectorBase:ADIR010871"/>
<keyword evidence="8" id="KW-1185">Reference proteome</keyword>
<comment type="subcellular location">
    <subcellularLocation>
        <location evidence="1">Peroxisome</location>
    </subcellularLocation>
</comment>
<accession>A0A182NT81</accession>
<evidence type="ECO:0000259" key="6">
    <source>
        <dbReference type="Pfam" id="PF13193"/>
    </source>
</evidence>
<feature type="domain" description="AMP-binding enzyme C-terminal" evidence="6">
    <location>
        <begin position="360"/>
        <end position="437"/>
    </location>
</feature>
<name>A0A182NT81_9DIPT</name>
<evidence type="ECO:0000256" key="3">
    <source>
        <dbReference type="ARBA" id="ARBA00023140"/>
    </source>
</evidence>
<dbReference type="Pfam" id="PF13193">
    <property type="entry name" value="AMP-binding_C"/>
    <property type="match status" value="1"/>
</dbReference>
<reference evidence="7" key="2">
    <citation type="submission" date="2020-05" db="UniProtKB">
        <authorList>
            <consortium name="EnsemblMetazoa"/>
        </authorList>
    </citation>
    <scope>IDENTIFICATION</scope>
    <source>
        <strain evidence="7">WRAIR2</strain>
    </source>
</reference>
<dbReference type="Proteomes" id="UP000075884">
    <property type="component" value="Unassembled WGS sequence"/>
</dbReference>
<protein>
    <recommendedName>
        <fullName evidence="9">AMP-dependent synthetase/ligase domain-containing protein</fullName>
    </recommendedName>
</protein>
<dbReference type="AlphaFoldDB" id="A0A182NT81"/>
<dbReference type="GO" id="GO:0004467">
    <property type="term" value="F:long-chain fatty acid-CoA ligase activity"/>
    <property type="evidence" value="ECO:0007669"/>
    <property type="project" value="TreeGrafter"/>
</dbReference>
<dbReference type="FunFam" id="3.30.300.30:FF:000007">
    <property type="entry name" value="4-coumarate--CoA ligase 2"/>
    <property type="match status" value="1"/>
</dbReference>
<dbReference type="PANTHER" id="PTHR24096">
    <property type="entry name" value="LONG-CHAIN-FATTY-ACID--COA LIGASE"/>
    <property type="match status" value="1"/>
</dbReference>
<feature type="transmembrane region" description="Helical" evidence="4">
    <location>
        <begin position="149"/>
        <end position="170"/>
    </location>
</feature>
<evidence type="ECO:0000259" key="5">
    <source>
        <dbReference type="Pfam" id="PF00501"/>
    </source>
</evidence>
<evidence type="ECO:0000313" key="8">
    <source>
        <dbReference type="Proteomes" id="UP000075884"/>
    </source>
</evidence>
<proteinExistence type="inferred from homology"/>
<dbReference type="InterPro" id="IPR045851">
    <property type="entry name" value="AMP-bd_C_sf"/>
</dbReference>
<dbReference type="InterPro" id="IPR042099">
    <property type="entry name" value="ANL_N_sf"/>
</dbReference>
<dbReference type="InterPro" id="IPR000873">
    <property type="entry name" value="AMP-dep_synth/lig_dom"/>
</dbReference>
<keyword evidence="4" id="KW-1133">Transmembrane helix</keyword>
<evidence type="ECO:0000256" key="4">
    <source>
        <dbReference type="SAM" id="Phobius"/>
    </source>
</evidence>
<dbReference type="GO" id="GO:0005777">
    <property type="term" value="C:peroxisome"/>
    <property type="evidence" value="ECO:0007669"/>
    <property type="project" value="UniProtKB-SubCell"/>
</dbReference>
<feature type="domain" description="AMP-dependent synthetase/ligase" evidence="5">
    <location>
        <begin position="33"/>
        <end position="308"/>
    </location>
</feature>
<comment type="similarity">
    <text evidence="2">Belongs to the ATP-dependent AMP-binding enzyme family.</text>
</comment>
<dbReference type="Gene3D" id="3.30.300.30">
    <property type="match status" value="1"/>
</dbReference>
<evidence type="ECO:0000256" key="2">
    <source>
        <dbReference type="ARBA" id="ARBA00006432"/>
    </source>
</evidence>
<sequence>MENHCPYYDEKTRTWYGPSKKMLFNPEASMGQTTKPKLVFCDDNNYEVVRSALERVVADGEQMPPLYVLESDRKDVKHAEDLLKETGQEEKFVAPYLGDSHTTLAVILCSSGSSGAHKGVRVTNAFCAYLAAMDDFSPVPYVEFRFSSLYWLSGFLSMVGAFCSGAIRLFTRNGFNEQDFFDAIEKHRASFIFTPPAHASAILAHPGTKTVDFSSVRRWLIGGSFVPEKLRDRMDALLASTGGRSISMYGSSEVGGVAMDVAKRVPNAVGSLLTNVMVRIIDDNGHRLGIGGKGEILVKAVEELGGYYGNVEASVAAKDADGFFRTGDVAYIDEEGYLYVVDRQKDIFKYRNYQISPSDLEAIISRIEGVQDVCVVGLPDEDNATDVPAAVIVRLPDASSLDATQVRNIVDNQVSDFKRLRGGVYFVEELPKTHSGKILRRKVAEMVSLQIASFKTHV</sequence>
<dbReference type="EnsemblMetazoa" id="ADIR010871-RA">
    <property type="protein sequence ID" value="ADIR010871-PA"/>
    <property type="gene ID" value="ADIR010871"/>
</dbReference>
<reference evidence="8" key="1">
    <citation type="submission" date="2013-03" db="EMBL/GenBank/DDBJ databases">
        <title>The Genome Sequence of Anopheles dirus WRAIR2.</title>
        <authorList>
            <consortium name="The Broad Institute Genomics Platform"/>
            <person name="Neafsey D.E."/>
            <person name="Walton C."/>
            <person name="Walker B."/>
            <person name="Young S.K."/>
            <person name="Zeng Q."/>
            <person name="Gargeya S."/>
            <person name="Fitzgerald M."/>
            <person name="Haas B."/>
            <person name="Abouelleil A."/>
            <person name="Allen A.W."/>
            <person name="Alvarado L."/>
            <person name="Arachchi H.M."/>
            <person name="Berlin A.M."/>
            <person name="Chapman S.B."/>
            <person name="Gainer-Dewar J."/>
            <person name="Goldberg J."/>
            <person name="Griggs A."/>
            <person name="Gujja S."/>
            <person name="Hansen M."/>
            <person name="Howarth C."/>
            <person name="Imamovic A."/>
            <person name="Ireland A."/>
            <person name="Larimer J."/>
            <person name="McCowan C."/>
            <person name="Murphy C."/>
            <person name="Pearson M."/>
            <person name="Poon T.W."/>
            <person name="Priest M."/>
            <person name="Roberts A."/>
            <person name="Saif S."/>
            <person name="Shea T."/>
            <person name="Sisk P."/>
            <person name="Sykes S."/>
            <person name="Wortman J."/>
            <person name="Nusbaum C."/>
            <person name="Birren B."/>
        </authorList>
    </citation>
    <scope>NUCLEOTIDE SEQUENCE [LARGE SCALE GENOMIC DNA]</scope>
    <source>
        <strain evidence="8">WRAIR2</strain>
    </source>
</reference>
<evidence type="ECO:0008006" key="9">
    <source>
        <dbReference type="Google" id="ProtNLM"/>
    </source>
</evidence>
<dbReference type="Pfam" id="PF00501">
    <property type="entry name" value="AMP-binding"/>
    <property type="match status" value="1"/>
</dbReference>
<dbReference type="PANTHER" id="PTHR24096:SF353">
    <property type="entry name" value="GH16244P-RELATED"/>
    <property type="match status" value="1"/>
</dbReference>
<dbReference type="GO" id="GO:0046949">
    <property type="term" value="P:fatty-acyl-CoA biosynthetic process"/>
    <property type="evidence" value="ECO:0007669"/>
    <property type="project" value="TreeGrafter"/>
</dbReference>
<evidence type="ECO:0000256" key="1">
    <source>
        <dbReference type="ARBA" id="ARBA00004275"/>
    </source>
</evidence>
<evidence type="ECO:0000313" key="7">
    <source>
        <dbReference type="EnsemblMetazoa" id="ADIR010871-PA"/>
    </source>
</evidence>
<organism evidence="7 8">
    <name type="scientific">Anopheles dirus</name>
    <dbReference type="NCBI Taxonomy" id="7168"/>
    <lineage>
        <taxon>Eukaryota</taxon>
        <taxon>Metazoa</taxon>
        <taxon>Ecdysozoa</taxon>
        <taxon>Arthropoda</taxon>
        <taxon>Hexapoda</taxon>
        <taxon>Insecta</taxon>
        <taxon>Pterygota</taxon>
        <taxon>Neoptera</taxon>
        <taxon>Endopterygota</taxon>
        <taxon>Diptera</taxon>
        <taxon>Nematocera</taxon>
        <taxon>Culicoidea</taxon>
        <taxon>Culicidae</taxon>
        <taxon>Anophelinae</taxon>
        <taxon>Anopheles</taxon>
    </lineage>
</organism>
<dbReference type="InterPro" id="IPR025110">
    <property type="entry name" value="AMP-bd_C"/>
</dbReference>
<dbReference type="SUPFAM" id="SSF56801">
    <property type="entry name" value="Acetyl-CoA synthetase-like"/>
    <property type="match status" value="1"/>
</dbReference>
<keyword evidence="3" id="KW-0576">Peroxisome</keyword>
<keyword evidence="4" id="KW-0472">Membrane</keyword>